<name>W2T4Z7_NECAM</name>
<evidence type="ECO:0000313" key="2">
    <source>
        <dbReference type="EMBL" id="ETN77105.1"/>
    </source>
</evidence>
<organism evidence="2 3">
    <name type="scientific">Necator americanus</name>
    <name type="common">Human hookworm</name>
    <dbReference type="NCBI Taxonomy" id="51031"/>
    <lineage>
        <taxon>Eukaryota</taxon>
        <taxon>Metazoa</taxon>
        <taxon>Ecdysozoa</taxon>
        <taxon>Nematoda</taxon>
        <taxon>Chromadorea</taxon>
        <taxon>Rhabditida</taxon>
        <taxon>Rhabditina</taxon>
        <taxon>Rhabditomorpha</taxon>
        <taxon>Strongyloidea</taxon>
        <taxon>Ancylostomatidae</taxon>
        <taxon>Bunostominae</taxon>
        <taxon>Necator</taxon>
    </lineage>
</organism>
<feature type="region of interest" description="Disordered" evidence="1">
    <location>
        <begin position="45"/>
        <end position="65"/>
    </location>
</feature>
<dbReference type="KEGG" id="nai:NECAME_11263"/>
<feature type="compositionally biased region" description="Polar residues" evidence="1">
    <location>
        <begin position="48"/>
        <end position="65"/>
    </location>
</feature>
<proteinExistence type="predicted"/>
<protein>
    <submittedName>
        <fullName evidence="2">Uncharacterized protein</fullName>
    </submittedName>
</protein>
<sequence>MWNCPSESALDWGRERTTLCEALGIYAYVTHKAFEQLASRVARRSTKNCRSTTLNHQQQPARTTN</sequence>
<reference evidence="3" key="1">
    <citation type="journal article" date="2014" name="Nat. Genet.">
        <title>Genome of the human hookworm Necator americanus.</title>
        <authorList>
            <person name="Tang Y.T."/>
            <person name="Gao X."/>
            <person name="Rosa B.A."/>
            <person name="Abubucker S."/>
            <person name="Hallsworth-Pepin K."/>
            <person name="Martin J."/>
            <person name="Tyagi R."/>
            <person name="Heizer E."/>
            <person name="Zhang X."/>
            <person name="Bhonagiri-Palsikar V."/>
            <person name="Minx P."/>
            <person name="Warren W.C."/>
            <person name="Wang Q."/>
            <person name="Zhan B."/>
            <person name="Hotez P.J."/>
            <person name="Sternberg P.W."/>
            <person name="Dougall A."/>
            <person name="Gaze S.T."/>
            <person name="Mulvenna J."/>
            <person name="Sotillo J."/>
            <person name="Ranganathan S."/>
            <person name="Rabelo E.M."/>
            <person name="Wilson R.K."/>
            <person name="Felgner P.L."/>
            <person name="Bethony J."/>
            <person name="Hawdon J.M."/>
            <person name="Gasser R.B."/>
            <person name="Loukas A."/>
            <person name="Mitreva M."/>
        </authorList>
    </citation>
    <scope>NUCLEOTIDE SEQUENCE [LARGE SCALE GENOMIC DNA]</scope>
</reference>
<dbReference type="EMBL" id="KI660192">
    <property type="protein sequence ID" value="ETN77105.1"/>
    <property type="molecule type" value="Genomic_DNA"/>
</dbReference>
<dbReference type="Proteomes" id="UP000053676">
    <property type="component" value="Unassembled WGS sequence"/>
</dbReference>
<evidence type="ECO:0000256" key="1">
    <source>
        <dbReference type="SAM" id="MobiDB-lite"/>
    </source>
</evidence>
<keyword evidence="3" id="KW-1185">Reference proteome</keyword>
<accession>W2T4Z7</accession>
<evidence type="ECO:0000313" key="3">
    <source>
        <dbReference type="Proteomes" id="UP000053676"/>
    </source>
</evidence>
<dbReference type="AlphaFoldDB" id="W2T4Z7"/>
<gene>
    <name evidence="2" type="ORF">NECAME_11263</name>
</gene>